<gene>
    <name evidence="14" type="ORF">AWB66_04256</name>
</gene>
<dbReference type="Gene3D" id="2.60.40.4050">
    <property type="match status" value="2"/>
</dbReference>
<feature type="domain" description="Trimeric autotransporter adhesin YadA-like stalk" evidence="13">
    <location>
        <begin position="386"/>
        <end position="409"/>
    </location>
</feature>
<dbReference type="InterPro" id="IPR005594">
    <property type="entry name" value="YadA_C"/>
</dbReference>
<feature type="domain" description="Trimeric autotransporter adhesin YadA-like head" evidence="12">
    <location>
        <begin position="125"/>
        <end position="151"/>
    </location>
</feature>
<comment type="caution">
    <text evidence="14">The sequence shown here is derived from an EMBL/GenBank/DDBJ whole genome shotgun (WGS) entry which is preliminary data.</text>
</comment>
<keyword evidence="6" id="KW-0812">Transmembrane</keyword>
<dbReference type="GO" id="GO:0009986">
    <property type="term" value="C:cell surface"/>
    <property type="evidence" value="ECO:0007669"/>
    <property type="project" value="UniProtKB-SubCell"/>
</dbReference>
<keyword evidence="8" id="KW-0653">Protein transport</keyword>
<dbReference type="SUPFAM" id="SSF54523">
    <property type="entry name" value="Pili subunits"/>
    <property type="match status" value="1"/>
</dbReference>
<evidence type="ECO:0000256" key="6">
    <source>
        <dbReference type="ARBA" id="ARBA00022692"/>
    </source>
</evidence>
<evidence type="ECO:0000256" key="7">
    <source>
        <dbReference type="ARBA" id="ARBA00022729"/>
    </source>
</evidence>
<protein>
    <submittedName>
        <fullName evidence="14">YadA domain-containing protein</fullName>
    </submittedName>
</protein>
<dbReference type="SUPFAM" id="SSF101967">
    <property type="entry name" value="Adhesin YadA, collagen-binding domain"/>
    <property type="match status" value="5"/>
</dbReference>
<evidence type="ECO:0000256" key="2">
    <source>
        <dbReference type="ARBA" id="ARBA00004442"/>
    </source>
</evidence>
<keyword evidence="10" id="KW-0998">Cell outer membrane</keyword>
<name>A0A158JJN4_9BURK</name>
<dbReference type="GO" id="GO:0015031">
    <property type="term" value="P:protein transport"/>
    <property type="evidence" value="ECO:0007669"/>
    <property type="project" value="UniProtKB-KW"/>
</dbReference>
<evidence type="ECO:0000256" key="1">
    <source>
        <dbReference type="ARBA" id="ARBA00004241"/>
    </source>
</evidence>
<feature type="domain" description="Trimeric autotransporter adhesin YadA-like stalk" evidence="13">
    <location>
        <begin position="771"/>
        <end position="793"/>
    </location>
</feature>
<feature type="domain" description="Trimeric autotransporter adhesin YadA-like stalk" evidence="13">
    <location>
        <begin position="678"/>
        <end position="707"/>
    </location>
</feature>
<feature type="domain" description="Trimeric autotransporter adhesin YadA-like head" evidence="12">
    <location>
        <begin position="168"/>
        <end position="193"/>
    </location>
</feature>
<dbReference type="Gene3D" id="6.10.250.2040">
    <property type="match status" value="6"/>
</dbReference>
<dbReference type="Gene3D" id="2.150.10.10">
    <property type="entry name" value="Serralysin-like metalloprotease, C-terminal"/>
    <property type="match status" value="2"/>
</dbReference>
<dbReference type="CDD" id="cd12820">
    <property type="entry name" value="LbR_YadA-like"/>
    <property type="match status" value="1"/>
</dbReference>
<keyword evidence="7" id="KW-0732">Signal</keyword>
<evidence type="ECO:0000313" key="15">
    <source>
        <dbReference type="Proteomes" id="UP000054717"/>
    </source>
</evidence>
<evidence type="ECO:0000256" key="10">
    <source>
        <dbReference type="ARBA" id="ARBA00023237"/>
    </source>
</evidence>
<dbReference type="Pfam" id="PF05662">
    <property type="entry name" value="YadA_stalk"/>
    <property type="match status" value="10"/>
</dbReference>
<keyword evidence="4" id="KW-0813">Transport</keyword>
<dbReference type="Gene3D" id="1.20.5.170">
    <property type="match status" value="2"/>
</dbReference>
<dbReference type="InterPro" id="IPR011049">
    <property type="entry name" value="Serralysin-like_metalloprot_C"/>
</dbReference>
<dbReference type="InterPro" id="IPR008635">
    <property type="entry name" value="Coiled_stalk_dom"/>
</dbReference>
<dbReference type="EMBL" id="FCNZ02000017">
    <property type="protein sequence ID" value="SAL68560.1"/>
    <property type="molecule type" value="Genomic_DNA"/>
</dbReference>
<organism evidence="14 15">
    <name type="scientific">Caballeronia telluris</name>
    <dbReference type="NCBI Taxonomy" id="326475"/>
    <lineage>
        <taxon>Bacteria</taxon>
        <taxon>Pseudomonadati</taxon>
        <taxon>Pseudomonadota</taxon>
        <taxon>Betaproteobacteria</taxon>
        <taxon>Burkholderiales</taxon>
        <taxon>Burkholderiaceae</taxon>
        <taxon>Caballeronia</taxon>
    </lineage>
</organism>
<sequence length="1067" mass="105132">MKKNQDVVSTNKRSSQHSDSLSHALVRVRALAKCGSMRSVALATLTVFALPSMIHAEERGQLVQASAQTGFSYAAEVVRALGVLTKSERSAVMSSRAQVLPIGPSLSPEQLIKAGPTDIGDRIEALGSDSISIGLNTHANGNQSVAIGSNANTGNVESVAIGKSVISSGVGSTAIGVNAEATNGDRSLAIGNLARAGSTDSIVIGNNSIVGDTANTGTDKGISLGTNNVVSGAGSVALGNQATISGINSMVLGNDVSVSGANSVVLGSGSDGSQSNVVSIGAKGAERRIVNLAPGTLSATSTDAVNASQLHSVASSTAAAIGGGAALGADGALSAPSFTVNGGKYTDVGSAIQAAAKAGVDASADTVRFDGDERTSVTLGGTAGAQIHNLQAGKADMDAVNVKQLKDAGLTIDPSGIATNAFVAYDNIGKGKITLGGGTAGTILSNLAKGTDDSDAVNVKQLKDAGLTIDPSGIATNAFVAYDNIGKSKITLGGGTAGTILSNLAKGTDDSDAVNVKQLKDAGLTIDPSGIATNAFVAYDNIGKGKITLGGGTAGTILSNLAIGTDDSDAVNVKQLKDAGLTIDPSGIATNAFVAYDDIGKGRITLGGSDGTTIANVKAGVDDHDAVNVAQLKQSGLVDPTGNTLAAVVYDTNPDGTVNRAQVTLGGASASAPVALRNVAAGRIAAGSTDAVNGDQLFQTKQLVDGLQNGGSLKYFTTNSSLTAAQASGADSLAIGGNAQASGKNAVALGANSVADRADSVSVGAVGQERQITNVKAGTADTDAVNVSQLKSSGLIDSKGNTVAALTYDKTASGATDYANVTLGNGTSGGTTLHNVAAGSLITDAVNVGQLNDAVGKVNNFTAATMALFSADGNGATEAAVSSGTHSLALGANALASGVNAVSTGAGAIASADNSVALGANSVADRANSVSVGATGAERQITNVAAGTSGTDAVNLDQLNRASGSTLGQANSYTDQRFNNADQQIRDLDRNTRKGIAAASALNVVTPYLPGRTALNAGVAAYRGQAALGIGVSRWNEKGNLNFNAGVSSSGGNSTIVRAGIGYVFGG</sequence>
<feature type="domain" description="Trimeric autotransporter adhesin YadA-like head" evidence="12">
    <location>
        <begin position="221"/>
        <end position="242"/>
    </location>
</feature>
<feature type="domain" description="Trimeric autotransporter adhesin YadA-like stalk" evidence="13">
    <location>
        <begin position="940"/>
        <end position="981"/>
    </location>
</feature>
<dbReference type="Pfam" id="PF05658">
    <property type="entry name" value="YadA_head"/>
    <property type="match status" value="7"/>
</dbReference>
<feature type="domain" description="Trimeric autotransporter adhesin YadA-like stalk" evidence="13">
    <location>
        <begin position="614"/>
        <end position="634"/>
    </location>
</feature>
<feature type="domain" description="Trimeric autotransporter adhesin YadA-like C-terminal membrane anchor" evidence="11">
    <location>
        <begin position="1006"/>
        <end position="1065"/>
    </location>
</feature>
<feature type="domain" description="Trimeric autotransporter adhesin YadA-like stalk" evidence="13">
    <location>
        <begin position="502"/>
        <end position="523"/>
    </location>
</feature>
<dbReference type="AlphaFoldDB" id="A0A158JJN4"/>
<evidence type="ECO:0000256" key="8">
    <source>
        <dbReference type="ARBA" id="ARBA00022927"/>
    </source>
</evidence>
<dbReference type="InterPro" id="IPR045584">
    <property type="entry name" value="Pilin-like"/>
</dbReference>
<feature type="domain" description="Trimeric autotransporter adhesin YadA-like stalk" evidence="13">
    <location>
        <begin position="288"/>
        <end position="329"/>
    </location>
</feature>
<evidence type="ECO:0000256" key="5">
    <source>
        <dbReference type="ARBA" id="ARBA00022452"/>
    </source>
</evidence>
<keyword evidence="9" id="KW-0472">Membrane</keyword>
<evidence type="ECO:0000256" key="9">
    <source>
        <dbReference type="ARBA" id="ARBA00023136"/>
    </source>
</evidence>
<keyword evidence="5" id="KW-1134">Transmembrane beta strand</keyword>
<feature type="domain" description="Trimeric autotransporter adhesin YadA-like head" evidence="12">
    <location>
        <begin position="245"/>
        <end position="270"/>
    </location>
</feature>
<evidence type="ECO:0000259" key="11">
    <source>
        <dbReference type="Pfam" id="PF03895"/>
    </source>
</evidence>
<feature type="domain" description="Trimeric autotransporter adhesin YadA-like head" evidence="12">
    <location>
        <begin position="910"/>
        <end position="934"/>
    </location>
</feature>
<evidence type="ECO:0000313" key="14">
    <source>
        <dbReference type="EMBL" id="SAL68560.1"/>
    </source>
</evidence>
<dbReference type="Pfam" id="PF03895">
    <property type="entry name" value="YadA_anchor"/>
    <property type="match status" value="1"/>
</dbReference>
<evidence type="ECO:0000259" key="12">
    <source>
        <dbReference type="Pfam" id="PF05658"/>
    </source>
</evidence>
<evidence type="ECO:0000259" key="13">
    <source>
        <dbReference type="Pfam" id="PF05662"/>
    </source>
</evidence>
<dbReference type="GO" id="GO:0009279">
    <property type="term" value="C:cell outer membrane"/>
    <property type="evidence" value="ECO:0007669"/>
    <property type="project" value="UniProtKB-SubCell"/>
</dbReference>
<evidence type="ECO:0000256" key="3">
    <source>
        <dbReference type="ARBA" id="ARBA00005848"/>
    </source>
</evidence>
<comment type="subcellular location">
    <subcellularLocation>
        <location evidence="2">Cell outer membrane</location>
    </subcellularLocation>
    <subcellularLocation>
        <location evidence="1">Cell surface</location>
    </subcellularLocation>
</comment>
<comment type="similarity">
    <text evidence="3">Belongs to the autotransporter-2 (AT-2) (TC 1.B.40) family.</text>
</comment>
<feature type="domain" description="Trimeric autotransporter adhesin YadA-like head" evidence="12">
    <location>
        <begin position="727"/>
        <end position="753"/>
    </location>
</feature>
<feature type="domain" description="Trimeric autotransporter adhesin YadA-like stalk" evidence="13">
    <location>
        <begin position="559"/>
        <end position="580"/>
    </location>
</feature>
<dbReference type="Gene3D" id="3.30.1300.30">
    <property type="entry name" value="GSPII I/J protein-like"/>
    <property type="match status" value="1"/>
</dbReference>
<feature type="domain" description="Trimeric autotransporter adhesin YadA-like head" evidence="12">
    <location>
        <begin position="883"/>
        <end position="908"/>
    </location>
</feature>
<dbReference type="InterPro" id="IPR008640">
    <property type="entry name" value="Adhesin_Head_dom"/>
</dbReference>
<reference evidence="14" key="1">
    <citation type="submission" date="2016-01" db="EMBL/GenBank/DDBJ databases">
        <authorList>
            <person name="Peeters Charlotte."/>
        </authorList>
    </citation>
    <scope>NUCLEOTIDE SEQUENCE</scope>
    <source>
        <strain evidence="14">LMG 22936</strain>
    </source>
</reference>
<evidence type="ECO:0000256" key="4">
    <source>
        <dbReference type="ARBA" id="ARBA00022448"/>
    </source>
</evidence>
<feature type="domain" description="Trimeric autotransporter adhesin YadA-like stalk" evidence="13">
    <location>
        <begin position="445"/>
        <end position="466"/>
    </location>
</feature>
<dbReference type="Proteomes" id="UP000054717">
    <property type="component" value="Unassembled WGS sequence"/>
</dbReference>
<accession>A0A158JJN4</accession>
<dbReference type="STRING" id="326475.AWB66_04256"/>
<proteinExistence type="inferred from homology"/>
<feature type="domain" description="Trimeric autotransporter adhesin YadA-like stalk" evidence="13">
    <location>
        <begin position="834"/>
        <end position="860"/>
    </location>
</feature>
<keyword evidence="15" id="KW-1185">Reference proteome</keyword>